<evidence type="ECO:0008006" key="3">
    <source>
        <dbReference type="Google" id="ProtNLM"/>
    </source>
</evidence>
<dbReference type="BioCyc" id="PPUT160488:G1G01-5774-MONOMER"/>
<reference evidence="1 2" key="1">
    <citation type="journal article" date="2002" name="Environ. Microbiol.">
        <title>Complete genome sequence and comparative analysis of the metabolically versatile Pseudomonas putida KT2440.</title>
        <authorList>
            <person name="Nelson K.E."/>
            <person name="Weinel C."/>
            <person name="Paulsen I.T."/>
            <person name="Dodson R.J."/>
            <person name="Hilbert H."/>
            <person name="Martins dos Santos V.A."/>
            <person name="Fouts D.E."/>
            <person name="Gill S.R."/>
            <person name="Pop M."/>
            <person name="Holmes M."/>
            <person name="Brinkac L."/>
            <person name="Beanan M."/>
            <person name="DeBoy R.T."/>
            <person name="Daugherty S."/>
            <person name="Kolonay J."/>
            <person name="Madupu R."/>
            <person name="Nelson W."/>
            <person name="White O."/>
            <person name="Peterson J."/>
            <person name="Khouri H."/>
            <person name="Hance I."/>
            <person name="Chris Lee P."/>
            <person name="Holtzapple E."/>
            <person name="Scanlan D."/>
            <person name="Tran K."/>
            <person name="Moazzez A."/>
            <person name="Utterback T."/>
            <person name="Rizzo M."/>
            <person name="Lee K."/>
            <person name="Kosack D."/>
            <person name="Moestl D."/>
            <person name="Wedler H."/>
            <person name="Lauber J."/>
            <person name="Stjepandic D."/>
            <person name="Hoheisel J."/>
            <person name="Straetz M."/>
            <person name="Heim S."/>
            <person name="Kiewitz C."/>
            <person name="Eisen J.A."/>
            <person name="Timmis K.N."/>
            <person name="Dusterhoft A."/>
            <person name="Tummler B."/>
            <person name="Fraser C.M."/>
        </authorList>
    </citation>
    <scope>NUCLEOTIDE SEQUENCE [LARGE SCALE GENOMIC DNA]</scope>
    <source>
        <strain evidence="2">ATCC 47054 / DSM 6125 / CFBP 8728 / NCIMB 11950 / KT2440</strain>
    </source>
</reference>
<proteinExistence type="predicted"/>
<dbReference type="OrthoDB" id="7031465at2"/>
<dbReference type="AlphaFoldDB" id="Q88BX9"/>
<reference evidence="1 2" key="2">
    <citation type="journal article" date="2016" name="Environ. Microbiol.">
        <title>The revisited genome of Pseudomonas putida KT2440 enlightens its value as a robust metabolic chassis.</title>
        <authorList>
            <person name="Belda E."/>
            <person name="van Heck R.G."/>
            <person name="Lopez-Sanchez M.J."/>
            <person name="Cruveiller S."/>
            <person name="Barbe V."/>
            <person name="Fraser C."/>
            <person name="Klenk H.P."/>
            <person name="Petersen J."/>
            <person name="Morgat A."/>
            <person name="Nikel P.I."/>
            <person name="Vallenet D."/>
            <person name="Rouy Z."/>
            <person name="Sekowska A."/>
            <person name="Martins Dos Santos V.A."/>
            <person name="de Lorenzo V."/>
            <person name="Danchin A."/>
            <person name="Medigue C."/>
        </authorList>
    </citation>
    <scope>NUCLEOTIDE SEQUENCE [LARGE SCALE GENOMIC DNA]</scope>
    <source>
        <strain evidence="2">ATCC 47054 / DSM 6125 / CFBP 8728 / NCIMB 11950 / KT2440</strain>
    </source>
</reference>
<accession>Q88BX9</accession>
<dbReference type="HOGENOM" id="CLU_751992_0_0_6"/>
<name>Q88BX9_PSEPK</name>
<dbReference type="Proteomes" id="UP000000556">
    <property type="component" value="Chromosome"/>
</dbReference>
<gene>
    <name evidence="1" type="ordered locus">PP_5408</name>
</gene>
<dbReference type="PATRIC" id="fig|160488.4.peg.5775"/>
<organism evidence="1 2">
    <name type="scientific">Pseudomonas putida (strain ATCC 47054 / DSM 6125 / CFBP 8728 / NCIMB 11950 / KT2440)</name>
    <dbReference type="NCBI Taxonomy" id="160488"/>
    <lineage>
        <taxon>Bacteria</taxon>
        <taxon>Pseudomonadati</taxon>
        <taxon>Pseudomonadota</taxon>
        <taxon>Gammaproteobacteria</taxon>
        <taxon>Pseudomonadales</taxon>
        <taxon>Pseudomonadaceae</taxon>
        <taxon>Pseudomonas</taxon>
    </lineage>
</organism>
<evidence type="ECO:0000313" key="2">
    <source>
        <dbReference type="Proteomes" id="UP000000556"/>
    </source>
</evidence>
<dbReference type="STRING" id="160488.PP_5408"/>
<dbReference type="EMBL" id="AE015451">
    <property type="protein sequence ID" value="AAN70972.1"/>
    <property type="molecule type" value="Genomic_DNA"/>
</dbReference>
<protein>
    <recommendedName>
        <fullName evidence="3">TniQ protein</fullName>
    </recommendedName>
</protein>
<keyword evidence="2" id="KW-1185">Reference proteome</keyword>
<sequence>MLLRIQPDESLRSYVERNLYLQFRNSDLDILKSAELRYFSWSNRQVKLVGSIMGWHGCYGFNKLVHLHTDYPFRSVFKPTKFLAYSGAEFVYGQYCFDSLADTRTYCPLCVNEDIQSLGYSYWRRLHPHVTVCAKHNVDLLSYCQFCEQPFSRDGHSVQVMWSGCCGRSLGSARPTANRDPLALRLAQFYGRICLLEHHLALETVLRVLESKLKNIDNEIVDQSFREAIDEFIADTELRKERGYGFILHEDRQYGLLDLIALIYEGFDDFLGHYLSLESGSALIDSCWSTYQIRSDYFDHYIEEDYRHGVALWSLRDFDHYKAHSLRDRRPRLYRCCNVADSRRDLRFSPRLVKASLPAVPRLGATGWAPVTTSRSLLGNRSSIDDTCARQLQ</sequence>
<dbReference type="KEGG" id="ppu:PP_5408"/>
<dbReference type="PaxDb" id="160488-PP_5408"/>
<evidence type="ECO:0000313" key="1">
    <source>
        <dbReference type="EMBL" id="AAN70972.1"/>
    </source>
</evidence>